<feature type="region of interest" description="Disordered" evidence="1">
    <location>
        <begin position="28"/>
        <end position="116"/>
    </location>
</feature>
<proteinExistence type="predicted"/>
<feature type="compositionally biased region" description="Acidic residues" evidence="1">
    <location>
        <begin position="28"/>
        <end position="93"/>
    </location>
</feature>
<gene>
    <name evidence="3" type="ORF">ENSA5_62450</name>
</gene>
<comment type="caution">
    <text evidence="3">The sequence shown here is derived from an EMBL/GenBank/DDBJ whole genome shotgun (WGS) entry which is preliminary data.</text>
</comment>
<evidence type="ECO:0000256" key="1">
    <source>
        <dbReference type="SAM" id="MobiDB-lite"/>
    </source>
</evidence>
<dbReference type="PROSITE" id="PS51257">
    <property type="entry name" value="PROKAR_LIPOPROTEIN"/>
    <property type="match status" value="1"/>
</dbReference>
<feature type="chain" id="PRO_5015492642" description="Thioredoxin domain-containing protein" evidence="2">
    <location>
        <begin position="22"/>
        <end position="272"/>
    </location>
</feature>
<sequence length="272" mass="27429">MKLRHLSIAFMSTALALSACTEEGADDLTDLGVDADAETDGDGDSGDGDSGDGDGDSGDGDADSGDGDSGDGDSGDGDSGDGDGDSGDGDSGDGDTGGGAACMGAEAPAGSPQIGQPISHWAGFNDLGEQWDYCELEGTPFLLIISGAWCGPCNDLAAGMAGQASSFDVESIRAGLEAGTLEFVEVLLDNFIDFGETSVQDLQAWEMMYPNEHVYLIGDATPGQNGDEPLWIYLSPIHMGGVPSGVLVDADFNIEATGISESLAAATANYGG</sequence>
<protein>
    <recommendedName>
        <fullName evidence="5">Thioredoxin domain-containing protein</fullName>
    </recommendedName>
</protein>
<reference evidence="3 4" key="1">
    <citation type="submission" date="2018-03" db="EMBL/GenBank/DDBJ databases">
        <title>Draft Genome Sequences of the Obligatory Marine Myxobacteria Enhygromyxa salina SWB005.</title>
        <authorList>
            <person name="Poehlein A."/>
            <person name="Moghaddam J.A."/>
            <person name="Harms H."/>
            <person name="Alanjari M."/>
            <person name="Koenig G.M."/>
            <person name="Daniel R."/>
            <person name="Schaeberle T.F."/>
        </authorList>
    </citation>
    <scope>NUCLEOTIDE SEQUENCE [LARGE SCALE GENOMIC DNA]</scope>
    <source>
        <strain evidence="3 4">SWB005</strain>
    </source>
</reference>
<dbReference type="AlphaFoldDB" id="A0A2S9XCW8"/>
<evidence type="ECO:0008006" key="5">
    <source>
        <dbReference type="Google" id="ProtNLM"/>
    </source>
</evidence>
<evidence type="ECO:0000256" key="2">
    <source>
        <dbReference type="SAM" id="SignalP"/>
    </source>
</evidence>
<dbReference type="Proteomes" id="UP000237968">
    <property type="component" value="Unassembled WGS sequence"/>
</dbReference>
<dbReference type="EMBL" id="PVNK01000272">
    <property type="protein sequence ID" value="PRP90699.1"/>
    <property type="molecule type" value="Genomic_DNA"/>
</dbReference>
<dbReference type="InterPro" id="IPR036249">
    <property type="entry name" value="Thioredoxin-like_sf"/>
</dbReference>
<feature type="signal peptide" evidence="2">
    <location>
        <begin position="1"/>
        <end position="21"/>
    </location>
</feature>
<dbReference type="SUPFAM" id="SSF52833">
    <property type="entry name" value="Thioredoxin-like"/>
    <property type="match status" value="1"/>
</dbReference>
<keyword evidence="4" id="KW-1185">Reference proteome</keyword>
<organism evidence="3 4">
    <name type="scientific">Enhygromyxa salina</name>
    <dbReference type="NCBI Taxonomy" id="215803"/>
    <lineage>
        <taxon>Bacteria</taxon>
        <taxon>Pseudomonadati</taxon>
        <taxon>Myxococcota</taxon>
        <taxon>Polyangia</taxon>
        <taxon>Nannocystales</taxon>
        <taxon>Nannocystaceae</taxon>
        <taxon>Enhygromyxa</taxon>
    </lineage>
</organism>
<evidence type="ECO:0000313" key="3">
    <source>
        <dbReference type="EMBL" id="PRP90699.1"/>
    </source>
</evidence>
<name>A0A2S9XCW8_9BACT</name>
<evidence type="ECO:0000313" key="4">
    <source>
        <dbReference type="Proteomes" id="UP000237968"/>
    </source>
</evidence>
<accession>A0A2S9XCW8</accession>
<dbReference type="RefSeq" id="WP_106395423.1">
    <property type="nucleotide sequence ID" value="NZ_PVNK01000272.1"/>
</dbReference>
<keyword evidence="2" id="KW-0732">Signal</keyword>